<feature type="repeat" description="ANK" evidence="24">
    <location>
        <begin position="550"/>
        <end position="582"/>
    </location>
</feature>
<accession>A0A485NVJ8</accession>
<keyword evidence="8" id="KW-0597">Phosphoprotein</keyword>
<feature type="repeat" description="ANK" evidence="24">
    <location>
        <begin position="749"/>
        <end position="774"/>
    </location>
</feature>
<protein>
    <recommendedName>
        <fullName evidence="22">Receptor-interacting serine/threonine-protein kinase 4</fullName>
        <ecNumber evidence="4">2.7.11.1</ecNumber>
    </recommendedName>
    <alternativeName>
        <fullName evidence="23">Ankyrin repeat domain-containing protein 3</fullName>
    </alternativeName>
</protein>
<evidence type="ECO:0000256" key="12">
    <source>
        <dbReference type="ARBA" id="ARBA00022777"/>
    </source>
</evidence>
<dbReference type="PRINTS" id="PR01415">
    <property type="entry name" value="ANKYRIN"/>
</dbReference>
<dbReference type="PROSITE" id="PS50088">
    <property type="entry name" value="ANK_REPEAT"/>
    <property type="match status" value="9"/>
</dbReference>
<dbReference type="CDD" id="cd14025">
    <property type="entry name" value="STKc_RIP4_like"/>
    <property type="match status" value="1"/>
</dbReference>
<evidence type="ECO:0000256" key="3">
    <source>
        <dbReference type="ARBA" id="ARBA00005843"/>
    </source>
</evidence>
<evidence type="ECO:0000256" key="21">
    <source>
        <dbReference type="ARBA" id="ARBA00063777"/>
    </source>
</evidence>
<evidence type="ECO:0000256" key="22">
    <source>
        <dbReference type="ARBA" id="ARBA00071067"/>
    </source>
</evidence>
<dbReference type="Gene3D" id="1.10.510.10">
    <property type="entry name" value="Transferase(Phosphotransferase) domain 1"/>
    <property type="match status" value="1"/>
</dbReference>
<dbReference type="GO" id="GO:0005737">
    <property type="term" value="C:cytoplasm"/>
    <property type="evidence" value="ECO:0007669"/>
    <property type="project" value="UniProtKB-SubCell"/>
</dbReference>
<evidence type="ECO:0000256" key="1">
    <source>
        <dbReference type="ARBA" id="ARBA00004170"/>
    </source>
</evidence>
<comment type="catalytic activity">
    <reaction evidence="18">
        <text>L-threonyl-[protein] + ATP = O-phospho-L-threonyl-[protein] + ADP + H(+)</text>
        <dbReference type="Rhea" id="RHEA:46608"/>
        <dbReference type="Rhea" id="RHEA-COMP:11060"/>
        <dbReference type="Rhea" id="RHEA-COMP:11605"/>
        <dbReference type="ChEBI" id="CHEBI:15378"/>
        <dbReference type="ChEBI" id="CHEBI:30013"/>
        <dbReference type="ChEBI" id="CHEBI:30616"/>
        <dbReference type="ChEBI" id="CHEBI:61977"/>
        <dbReference type="ChEBI" id="CHEBI:456216"/>
        <dbReference type="EC" id="2.7.11.1"/>
    </reaction>
</comment>
<feature type="repeat" description="ANK" evidence="24">
    <location>
        <begin position="716"/>
        <end position="748"/>
    </location>
</feature>
<reference evidence="28 29" key="1">
    <citation type="submission" date="2019-01" db="EMBL/GenBank/DDBJ databases">
        <authorList>
            <person name="Alioto T."/>
            <person name="Alioto T."/>
        </authorList>
    </citation>
    <scope>NUCLEOTIDE SEQUENCE [LARGE SCALE GENOMIC DNA]</scope>
</reference>
<evidence type="ECO:0000256" key="20">
    <source>
        <dbReference type="ARBA" id="ARBA00059729"/>
    </source>
</evidence>
<evidence type="ECO:0000256" key="26">
    <source>
        <dbReference type="SAM" id="MobiDB-lite"/>
    </source>
</evidence>
<name>A0A485NVJ8_LYNPA</name>
<keyword evidence="10" id="KW-0677">Repeat</keyword>
<feature type="compositionally biased region" description="Basic and acidic residues" evidence="26">
    <location>
        <begin position="332"/>
        <end position="344"/>
    </location>
</feature>
<evidence type="ECO:0000256" key="7">
    <source>
        <dbReference type="ARBA" id="ARBA00022527"/>
    </source>
</evidence>
<comment type="similarity">
    <text evidence="3">Belongs to the protein kinase superfamily. TKL Ser/Thr protein kinase family.</text>
</comment>
<feature type="region of interest" description="Disordered" evidence="26">
    <location>
        <begin position="388"/>
        <end position="416"/>
    </location>
</feature>
<dbReference type="SUPFAM" id="SSF48403">
    <property type="entry name" value="Ankyrin repeat"/>
    <property type="match status" value="1"/>
</dbReference>
<keyword evidence="6" id="KW-1017">Isopeptide bond</keyword>
<evidence type="ECO:0000256" key="8">
    <source>
        <dbReference type="ARBA" id="ARBA00022553"/>
    </source>
</evidence>
<feature type="compositionally biased region" description="Low complexity" evidence="26">
    <location>
        <begin position="402"/>
        <end position="416"/>
    </location>
</feature>
<dbReference type="SUPFAM" id="SSF56112">
    <property type="entry name" value="Protein kinase-like (PK-like)"/>
    <property type="match status" value="1"/>
</dbReference>
<sequence>MSTLPTDLAPGEGRGRRAAEVTSAGRGAHLGTWAAAAARGGGETRAMEGESGSPWALGLLRTFDAGEFAGWEKVGSGGFGQVYKVRHVHWKTWLAIKCSPSLHVDDRERVELLEEAKKMEMAKFRYILPVYGICREPAGLVMEYMETGSLEKLLASEPLPWDLRFRIVHETAVGMNFLHCMSPPLLHLDLKPANILLDAHYHVKISDFGLAKCNGLSHSHDLSMDGLFGTIAYLPPERIREKSRLFDTKHDVYSFAIVIWGVLTQKKPFADEKNILRIMVKVVKGHRPELPPVCRARPRACGNLVRLMQRCWHGEPRERPTFQEITSETEDLCEKPDGDVKETAQDLGAKQPLEPKSPKPVCSPLKRASAPTFDSNYSLSELLSQLDSGTSQTLAGPEELSRSCSESRLQSASSSKRLSGVSSVDSAFSSRGSLSLSFEREPSTGDLGTADVQKKKLVDAIVNGDTSRLMKILQPQDVDLVVDGGSSLLHVAVEAGQEECVKWLLLNNANPNLTDRKGSTPLHVAVEKRVRGVVELLLARKISVNAADEDRWTALHFAAQNGDEFSTRLLLEKSASANEADCEGRTPMHVACQHGQESIVRILLRRGGDVGLRGKDAWGPLHYAAWQGHLPVVKLLAKQPGVSVDAQTLDGRTPLHLAAQRGHYRVARVLIDLRADVNVCNLLSQTPLHVAAETGHTSTARLLLHRGASREAVTAEGCTALHLASRNGHLATVRLLVEEKADVLARGPRGQTALHLAAAGGHTEVVEELASADALDLSDAQGLSALHLAARGRHAKTVETLLRHGAHVNLQSLKFQGGPVPDPALLRRSKT</sequence>
<dbReference type="PANTHER" id="PTHR24198:SF65">
    <property type="entry name" value="RECEPTOR-INTERACTING SERINE_THREONINE-PROTEIN KINASE 4"/>
    <property type="match status" value="1"/>
</dbReference>
<proteinExistence type="inferred from homology"/>
<keyword evidence="7" id="KW-0723">Serine/threonine-protein kinase</keyword>
<keyword evidence="9" id="KW-0808">Transferase</keyword>
<evidence type="ECO:0000259" key="27">
    <source>
        <dbReference type="PROSITE" id="PS50011"/>
    </source>
</evidence>
<dbReference type="SMART" id="SM00220">
    <property type="entry name" value="S_TKc"/>
    <property type="match status" value="1"/>
</dbReference>
<dbReference type="InterPro" id="IPR036770">
    <property type="entry name" value="Ankyrin_rpt-contain_sf"/>
</dbReference>
<evidence type="ECO:0000256" key="13">
    <source>
        <dbReference type="ARBA" id="ARBA00022840"/>
    </source>
</evidence>
<evidence type="ECO:0000313" key="29">
    <source>
        <dbReference type="Proteomes" id="UP000386466"/>
    </source>
</evidence>
<dbReference type="InterPro" id="IPR002110">
    <property type="entry name" value="Ankyrin_rpt"/>
</dbReference>
<dbReference type="PROSITE" id="PS00108">
    <property type="entry name" value="PROTEIN_KINASE_ST"/>
    <property type="match status" value="1"/>
</dbReference>
<feature type="repeat" description="ANK" evidence="24">
    <location>
        <begin position="650"/>
        <end position="682"/>
    </location>
</feature>
<dbReference type="Pfam" id="PF07714">
    <property type="entry name" value="PK_Tyr_Ser-Thr"/>
    <property type="match status" value="1"/>
</dbReference>
<keyword evidence="17 28" id="KW-0675">Receptor</keyword>
<dbReference type="FunFam" id="1.25.40.20:FF:000709">
    <property type="entry name" value="Calcium transporter 2"/>
    <property type="match status" value="1"/>
</dbReference>
<evidence type="ECO:0000256" key="2">
    <source>
        <dbReference type="ARBA" id="ARBA00004496"/>
    </source>
</evidence>
<evidence type="ECO:0000256" key="24">
    <source>
        <dbReference type="PROSITE-ProRule" id="PRU00023"/>
    </source>
</evidence>
<keyword evidence="13 25" id="KW-0067">ATP-binding</keyword>
<dbReference type="Proteomes" id="UP000386466">
    <property type="component" value="Unassembled WGS sequence"/>
</dbReference>
<keyword evidence="16" id="KW-0472">Membrane</keyword>
<keyword evidence="12" id="KW-0418">Kinase</keyword>
<dbReference type="FunFam" id="1.10.510.10:FF:000288">
    <property type="entry name" value="Receptor-interacting serine/threonine-protein kinase 2"/>
    <property type="match status" value="1"/>
</dbReference>
<dbReference type="GO" id="GO:0016020">
    <property type="term" value="C:membrane"/>
    <property type="evidence" value="ECO:0007669"/>
    <property type="project" value="UniProtKB-SubCell"/>
</dbReference>
<dbReference type="PROSITE" id="PS00107">
    <property type="entry name" value="PROTEIN_KINASE_ATP"/>
    <property type="match status" value="1"/>
</dbReference>
<evidence type="ECO:0000256" key="19">
    <source>
        <dbReference type="ARBA" id="ARBA00048679"/>
    </source>
</evidence>
<dbReference type="SMART" id="SM00248">
    <property type="entry name" value="ANK"/>
    <property type="match status" value="10"/>
</dbReference>
<dbReference type="Pfam" id="PF12796">
    <property type="entry name" value="Ank_2"/>
    <property type="match status" value="3"/>
</dbReference>
<comment type="function">
    <text evidence="20">Serine/threonine protein kinase. Required for embryonic skin development and correct skin homeostasis in adults, via phosphorylation of PKP1 and subsequent promotion of keratinocyte differentiation and cell adhesion. It is a direct transcriptional target of TP63. Plays a role in NF-kappa-B activation.</text>
</comment>
<evidence type="ECO:0000256" key="6">
    <source>
        <dbReference type="ARBA" id="ARBA00022499"/>
    </source>
</evidence>
<comment type="subcellular location">
    <subcellularLocation>
        <location evidence="2">Cytoplasm</location>
    </subcellularLocation>
    <subcellularLocation>
        <location evidence="1">Membrane</location>
        <topology evidence="1">Peripheral membrane protein</topology>
    </subcellularLocation>
</comment>
<evidence type="ECO:0000256" key="23">
    <source>
        <dbReference type="ARBA" id="ARBA00078460"/>
    </source>
</evidence>
<feature type="repeat" description="ANK" evidence="24">
    <location>
        <begin position="683"/>
        <end position="715"/>
    </location>
</feature>
<evidence type="ECO:0000256" key="25">
    <source>
        <dbReference type="PROSITE-ProRule" id="PRU10141"/>
    </source>
</evidence>
<dbReference type="InterPro" id="IPR008271">
    <property type="entry name" value="Ser/Thr_kinase_AS"/>
</dbReference>
<dbReference type="PROSITE" id="PS50011">
    <property type="entry name" value="PROTEIN_KINASE_DOM"/>
    <property type="match status" value="1"/>
</dbReference>
<dbReference type="GO" id="GO:0004674">
    <property type="term" value="F:protein serine/threonine kinase activity"/>
    <property type="evidence" value="ECO:0007669"/>
    <property type="project" value="UniProtKB-KW"/>
</dbReference>
<evidence type="ECO:0000256" key="4">
    <source>
        <dbReference type="ARBA" id="ARBA00012513"/>
    </source>
</evidence>
<dbReference type="InterPro" id="IPR000719">
    <property type="entry name" value="Prot_kinase_dom"/>
</dbReference>
<feature type="repeat" description="ANK" evidence="24">
    <location>
        <begin position="583"/>
        <end position="615"/>
    </location>
</feature>
<dbReference type="AlphaFoldDB" id="A0A485NVJ8"/>
<comment type="catalytic activity">
    <reaction evidence="19">
        <text>L-seryl-[protein] + ATP = O-phospho-L-seryl-[protein] + ADP + H(+)</text>
        <dbReference type="Rhea" id="RHEA:17989"/>
        <dbReference type="Rhea" id="RHEA-COMP:9863"/>
        <dbReference type="Rhea" id="RHEA-COMP:11604"/>
        <dbReference type="ChEBI" id="CHEBI:15378"/>
        <dbReference type="ChEBI" id="CHEBI:29999"/>
        <dbReference type="ChEBI" id="CHEBI:30616"/>
        <dbReference type="ChEBI" id="CHEBI:83421"/>
        <dbReference type="ChEBI" id="CHEBI:456216"/>
        <dbReference type="EC" id="2.7.11.1"/>
    </reaction>
</comment>
<feature type="repeat" description="ANK" evidence="24">
    <location>
        <begin position="781"/>
        <end position="813"/>
    </location>
</feature>
<keyword evidence="15 24" id="KW-0040">ANK repeat</keyword>
<feature type="repeat" description="ANK" evidence="24">
    <location>
        <begin position="517"/>
        <end position="549"/>
    </location>
</feature>
<evidence type="ECO:0000256" key="10">
    <source>
        <dbReference type="ARBA" id="ARBA00022737"/>
    </source>
</evidence>
<dbReference type="Pfam" id="PF13637">
    <property type="entry name" value="Ank_4"/>
    <property type="match status" value="2"/>
</dbReference>
<evidence type="ECO:0000256" key="18">
    <source>
        <dbReference type="ARBA" id="ARBA00047899"/>
    </source>
</evidence>
<evidence type="ECO:0000256" key="14">
    <source>
        <dbReference type="ARBA" id="ARBA00022843"/>
    </source>
</evidence>
<dbReference type="EC" id="2.7.11.1" evidence="4"/>
<evidence type="ECO:0000256" key="17">
    <source>
        <dbReference type="ARBA" id="ARBA00023170"/>
    </source>
</evidence>
<keyword evidence="14" id="KW-0832">Ubl conjugation</keyword>
<gene>
    <name evidence="28" type="ORF">LYPA_23C010914</name>
</gene>
<dbReference type="FunFam" id="1.25.40.20:FF:000260">
    <property type="entry name" value="Receptor-interacting serine/threonine-protein kinase 4"/>
    <property type="match status" value="1"/>
</dbReference>
<dbReference type="PROSITE" id="PS50297">
    <property type="entry name" value="ANK_REP_REGION"/>
    <property type="match status" value="9"/>
</dbReference>
<evidence type="ECO:0000313" key="28">
    <source>
        <dbReference type="EMBL" id="VFV38041.1"/>
    </source>
</evidence>
<dbReference type="InterPro" id="IPR017441">
    <property type="entry name" value="Protein_kinase_ATP_BS"/>
</dbReference>
<evidence type="ECO:0000256" key="5">
    <source>
        <dbReference type="ARBA" id="ARBA00022490"/>
    </source>
</evidence>
<evidence type="ECO:0000256" key="9">
    <source>
        <dbReference type="ARBA" id="ARBA00022679"/>
    </source>
</evidence>
<dbReference type="InterPro" id="IPR001245">
    <property type="entry name" value="Ser-Thr/Tyr_kinase_cat_dom"/>
</dbReference>
<feature type="repeat" description="ANK" evidence="24">
    <location>
        <begin position="484"/>
        <end position="516"/>
    </location>
</feature>
<evidence type="ECO:0000256" key="16">
    <source>
        <dbReference type="ARBA" id="ARBA00023136"/>
    </source>
</evidence>
<dbReference type="PANTHER" id="PTHR24198">
    <property type="entry name" value="ANKYRIN REPEAT AND PROTEIN KINASE DOMAIN-CONTAINING PROTEIN"/>
    <property type="match status" value="1"/>
</dbReference>
<dbReference type="InterPro" id="IPR011009">
    <property type="entry name" value="Kinase-like_dom_sf"/>
</dbReference>
<keyword evidence="29" id="KW-1185">Reference proteome</keyword>
<evidence type="ECO:0000256" key="15">
    <source>
        <dbReference type="ARBA" id="ARBA00023043"/>
    </source>
</evidence>
<evidence type="ECO:0000256" key="11">
    <source>
        <dbReference type="ARBA" id="ARBA00022741"/>
    </source>
</evidence>
<comment type="subunit">
    <text evidence="21">Interacts with PRKCB. Interacts with TRAF1, TRAF2, TRAF3 and TRAF5. Interacts with BIRC2/c-IAP1, BIRC3/c-IAP2 and XIAP/BIRC4.</text>
</comment>
<keyword evidence="5" id="KW-0963">Cytoplasm</keyword>
<dbReference type="EMBL" id="CAAGRJ010025391">
    <property type="protein sequence ID" value="VFV38041.1"/>
    <property type="molecule type" value="Genomic_DNA"/>
</dbReference>
<organism evidence="28 29">
    <name type="scientific">Lynx pardinus</name>
    <name type="common">Iberian lynx</name>
    <name type="synonym">Felis pardina</name>
    <dbReference type="NCBI Taxonomy" id="191816"/>
    <lineage>
        <taxon>Eukaryota</taxon>
        <taxon>Metazoa</taxon>
        <taxon>Chordata</taxon>
        <taxon>Craniata</taxon>
        <taxon>Vertebrata</taxon>
        <taxon>Euteleostomi</taxon>
        <taxon>Mammalia</taxon>
        <taxon>Eutheria</taxon>
        <taxon>Laurasiatheria</taxon>
        <taxon>Carnivora</taxon>
        <taxon>Feliformia</taxon>
        <taxon>Felidae</taxon>
        <taxon>Felinae</taxon>
        <taxon>Lynx</taxon>
    </lineage>
</organism>
<feature type="domain" description="Protein kinase" evidence="27">
    <location>
        <begin position="68"/>
        <end position="332"/>
    </location>
</feature>
<keyword evidence="11 25" id="KW-0547">Nucleotide-binding</keyword>
<feature type="binding site" evidence="25">
    <location>
        <position position="97"/>
    </location>
    <ligand>
        <name>ATP</name>
        <dbReference type="ChEBI" id="CHEBI:30616"/>
    </ligand>
</feature>
<dbReference type="Gene3D" id="1.25.40.20">
    <property type="entry name" value="Ankyrin repeat-containing domain"/>
    <property type="match status" value="4"/>
</dbReference>
<dbReference type="GO" id="GO:0005524">
    <property type="term" value="F:ATP binding"/>
    <property type="evidence" value="ECO:0007669"/>
    <property type="project" value="UniProtKB-UniRule"/>
</dbReference>
<feature type="region of interest" description="Disordered" evidence="26">
    <location>
        <begin position="322"/>
        <end position="367"/>
    </location>
</feature>